<keyword evidence="5" id="KW-0472">Membrane</keyword>
<dbReference type="InterPro" id="IPR007156">
    <property type="entry name" value="MamQ_LemA"/>
</dbReference>
<comment type="subcellular location">
    <subcellularLocation>
        <location evidence="1">Membrane</location>
        <topology evidence="1">Single-pass membrane protein</topology>
    </subcellularLocation>
</comment>
<protein>
    <submittedName>
        <fullName evidence="6">LemA family protein</fullName>
    </submittedName>
</protein>
<dbReference type="Gene3D" id="1.20.1440.20">
    <property type="entry name" value="LemA-like domain"/>
    <property type="match status" value="1"/>
</dbReference>
<reference evidence="6 7" key="1">
    <citation type="journal article" date="2018" name="Nat. Biotechnol.">
        <title>A standardized bacterial taxonomy based on genome phylogeny substantially revises the tree of life.</title>
        <authorList>
            <person name="Parks D.H."/>
            <person name="Chuvochina M."/>
            <person name="Waite D.W."/>
            <person name="Rinke C."/>
            <person name="Skarshewski A."/>
            <person name="Chaumeil P.A."/>
            <person name="Hugenholtz P."/>
        </authorList>
    </citation>
    <scope>NUCLEOTIDE SEQUENCE [LARGE SCALE GENOMIC DNA]</scope>
    <source>
        <strain evidence="6">UBA11482</strain>
    </source>
</reference>
<dbReference type="SUPFAM" id="SSF140478">
    <property type="entry name" value="LemA-like"/>
    <property type="match status" value="1"/>
</dbReference>
<evidence type="ECO:0000313" key="7">
    <source>
        <dbReference type="Proteomes" id="UP000262954"/>
    </source>
</evidence>
<dbReference type="InterPro" id="IPR023353">
    <property type="entry name" value="LemA-like_dom_sf"/>
</dbReference>
<evidence type="ECO:0000313" key="6">
    <source>
        <dbReference type="EMBL" id="HBJ09187.1"/>
    </source>
</evidence>
<comment type="similarity">
    <text evidence="2">Belongs to the LemA family.</text>
</comment>
<proteinExistence type="inferred from homology"/>
<dbReference type="Pfam" id="PF04011">
    <property type="entry name" value="LemA"/>
    <property type="match status" value="1"/>
</dbReference>
<dbReference type="Proteomes" id="UP000262954">
    <property type="component" value="Unassembled WGS sequence"/>
</dbReference>
<keyword evidence="4" id="KW-1133">Transmembrane helix</keyword>
<organism evidence="6 7">
    <name type="scientific">Coprobacter fastidiosus</name>
    <dbReference type="NCBI Taxonomy" id="1099853"/>
    <lineage>
        <taxon>Bacteria</taxon>
        <taxon>Pseudomonadati</taxon>
        <taxon>Bacteroidota</taxon>
        <taxon>Bacteroidia</taxon>
        <taxon>Bacteroidales</taxon>
        <taxon>Barnesiellaceae</taxon>
        <taxon>Coprobacter</taxon>
    </lineage>
</organism>
<accession>A0A354M3U8</accession>
<evidence type="ECO:0000256" key="2">
    <source>
        <dbReference type="ARBA" id="ARBA00008854"/>
    </source>
</evidence>
<dbReference type="AlphaFoldDB" id="A0A354M3U8"/>
<dbReference type="PANTHER" id="PTHR34478">
    <property type="entry name" value="PROTEIN LEMA"/>
    <property type="match status" value="1"/>
</dbReference>
<name>A0A354M3U8_9BACT</name>
<dbReference type="GO" id="GO:0016020">
    <property type="term" value="C:membrane"/>
    <property type="evidence" value="ECO:0007669"/>
    <property type="project" value="UniProtKB-SubCell"/>
</dbReference>
<keyword evidence="3" id="KW-0812">Transmembrane</keyword>
<evidence type="ECO:0000256" key="1">
    <source>
        <dbReference type="ARBA" id="ARBA00004167"/>
    </source>
</evidence>
<sequence>MKKSLIVLISILALLVIIIGYGISINNKMVNADEAVMSQWAKVENQYQRRADLIPNLVNTVKGYASHEKETLDAVVNARAKATQVTISPDNLNEASLQKYQAAQGELSQALGRLLMITENYPDLKANQNFLELQAQLEGTENRISTERTRYTDMVRDYNAMIRRFPASIIAGIGGFDKKPQFTAEAGAEKAPEVKF</sequence>
<evidence type="ECO:0000256" key="5">
    <source>
        <dbReference type="ARBA" id="ARBA00023136"/>
    </source>
</evidence>
<dbReference type="EMBL" id="DNWC01000123">
    <property type="protein sequence ID" value="HBJ09187.1"/>
    <property type="molecule type" value="Genomic_DNA"/>
</dbReference>
<comment type="caution">
    <text evidence="6">The sequence shown here is derived from an EMBL/GenBank/DDBJ whole genome shotgun (WGS) entry which is preliminary data.</text>
</comment>
<dbReference type="PANTHER" id="PTHR34478:SF2">
    <property type="entry name" value="MEMBRANE PROTEIN"/>
    <property type="match status" value="1"/>
</dbReference>
<evidence type="ECO:0000256" key="4">
    <source>
        <dbReference type="ARBA" id="ARBA00022989"/>
    </source>
</evidence>
<evidence type="ECO:0000256" key="3">
    <source>
        <dbReference type="ARBA" id="ARBA00022692"/>
    </source>
</evidence>
<gene>
    <name evidence="6" type="ORF">DDY73_09305</name>
</gene>